<dbReference type="AlphaFoldDB" id="A0A1I3LSH7"/>
<gene>
    <name evidence="2" type="ORF">SAMN05216561_11476</name>
</gene>
<sequence>MTYVRADPNDPPMVQVLVDGVWHHGHVIAQELVDGAWQAHVQYRTPRGSSTLGTFTGDDIRPDDTDHSKGRTVGGPA</sequence>
<protein>
    <submittedName>
        <fullName evidence="2">Uncharacterized protein</fullName>
    </submittedName>
</protein>
<dbReference type="EMBL" id="FOQG01000014">
    <property type="protein sequence ID" value="SFI87734.1"/>
    <property type="molecule type" value="Genomic_DNA"/>
</dbReference>
<dbReference type="RefSeq" id="WP_091115445.1">
    <property type="nucleotide sequence ID" value="NZ_BKAF01000017.1"/>
</dbReference>
<evidence type="ECO:0000256" key="1">
    <source>
        <dbReference type="SAM" id="MobiDB-lite"/>
    </source>
</evidence>
<feature type="region of interest" description="Disordered" evidence="1">
    <location>
        <begin position="46"/>
        <end position="77"/>
    </location>
</feature>
<keyword evidence="3" id="KW-1185">Reference proteome</keyword>
<feature type="compositionally biased region" description="Basic and acidic residues" evidence="1">
    <location>
        <begin position="58"/>
        <end position="69"/>
    </location>
</feature>
<dbReference type="STRING" id="1005945.SAMN05216561_11476"/>
<accession>A0A1I3LSH7</accession>
<dbReference type="Proteomes" id="UP000198649">
    <property type="component" value="Unassembled WGS sequence"/>
</dbReference>
<evidence type="ECO:0000313" key="2">
    <source>
        <dbReference type="EMBL" id="SFI87734.1"/>
    </source>
</evidence>
<reference evidence="2 3" key="1">
    <citation type="submission" date="2016-10" db="EMBL/GenBank/DDBJ databases">
        <authorList>
            <person name="de Groot N.N."/>
        </authorList>
    </citation>
    <scope>NUCLEOTIDE SEQUENCE [LARGE SCALE GENOMIC DNA]</scope>
    <source>
        <strain evidence="2 3">CGMCC 1.11156</strain>
    </source>
</reference>
<evidence type="ECO:0000313" key="3">
    <source>
        <dbReference type="Proteomes" id="UP000198649"/>
    </source>
</evidence>
<name>A0A1I3LSH7_9ACTN</name>
<organism evidence="2 3">
    <name type="scientific">Nocardioides psychrotolerans</name>
    <dbReference type="NCBI Taxonomy" id="1005945"/>
    <lineage>
        <taxon>Bacteria</taxon>
        <taxon>Bacillati</taxon>
        <taxon>Actinomycetota</taxon>
        <taxon>Actinomycetes</taxon>
        <taxon>Propionibacteriales</taxon>
        <taxon>Nocardioidaceae</taxon>
        <taxon>Nocardioides</taxon>
    </lineage>
</organism>
<proteinExistence type="predicted"/>